<dbReference type="EMBL" id="JANQDX010000015">
    <property type="protein sequence ID" value="KAL0910699.1"/>
    <property type="molecule type" value="Genomic_DNA"/>
</dbReference>
<evidence type="ECO:0000313" key="3">
    <source>
        <dbReference type="Proteomes" id="UP001552299"/>
    </source>
</evidence>
<keyword evidence="1" id="KW-0472">Membrane</keyword>
<evidence type="ECO:0000313" key="2">
    <source>
        <dbReference type="EMBL" id="KAL0910699.1"/>
    </source>
</evidence>
<keyword evidence="1" id="KW-1133">Transmembrane helix</keyword>
<accession>A0ABD0UD20</accession>
<feature type="transmembrane region" description="Helical" evidence="1">
    <location>
        <begin position="132"/>
        <end position="151"/>
    </location>
</feature>
<dbReference type="Proteomes" id="UP001552299">
    <property type="component" value="Unassembled WGS sequence"/>
</dbReference>
<keyword evidence="1" id="KW-0812">Transmembrane</keyword>
<gene>
    <name evidence="2" type="ORF">M5K25_018780</name>
</gene>
<reference evidence="2 3" key="1">
    <citation type="journal article" date="2024" name="Plant Biotechnol. J.">
        <title>Dendrobium thyrsiflorum genome and its molecular insights into genes involved in important horticultural traits.</title>
        <authorList>
            <person name="Chen B."/>
            <person name="Wang J.Y."/>
            <person name="Zheng P.J."/>
            <person name="Li K.L."/>
            <person name="Liang Y.M."/>
            <person name="Chen X.F."/>
            <person name="Zhang C."/>
            <person name="Zhao X."/>
            <person name="He X."/>
            <person name="Zhang G.Q."/>
            <person name="Liu Z.J."/>
            <person name="Xu Q."/>
        </authorList>
    </citation>
    <scope>NUCLEOTIDE SEQUENCE [LARGE SCALE GENOMIC DNA]</scope>
    <source>
        <strain evidence="2">GZMU011</strain>
    </source>
</reference>
<comment type="caution">
    <text evidence="2">The sequence shown here is derived from an EMBL/GenBank/DDBJ whole genome shotgun (WGS) entry which is preliminary data.</text>
</comment>
<proteinExistence type="predicted"/>
<keyword evidence="3" id="KW-1185">Reference proteome</keyword>
<name>A0ABD0UD20_DENTH</name>
<dbReference type="AlphaFoldDB" id="A0ABD0UD20"/>
<evidence type="ECO:0000256" key="1">
    <source>
        <dbReference type="SAM" id="Phobius"/>
    </source>
</evidence>
<sequence>MKKEERFSARGRVVQFFAGGRVVLCHHQGVDSKDGSSDEDSNGYSSDKDYDDIVDYTSRSWRWRDILGKDYDNIIDYHDLTSAPALTQRLFGTVYPQKELREGEGEVRERDILVRGSYAGFTKVAPSKVSIIFFKLLPWFLGGIMEIIISIRSKFFTYSRRE</sequence>
<organism evidence="2 3">
    <name type="scientific">Dendrobium thyrsiflorum</name>
    <name type="common">Pinecone-like raceme dendrobium</name>
    <name type="synonym">Orchid</name>
    <dbReference type="NCBI Taxonomy" id="117978"/>
    <lineage>
        <taxon>Eukaryota</taxon>
        <taxon>Viridiplantae</taxon>
        <taxon>Streptophyta</taxon>
        <taxon>Embryophyta</taxon>
        <taxon>Tracheophyta</taxon>
        <taxon>Spermatophyta</taxon>
        <taxon>Magnoliopsida</taxon>
        <taxon>Liliopsida</taxon>
        <taxon>Asparagales</taxon>
        <taxon>Orchidaceae</taxon>
        <taxon>Epidendroideae</taxon>
        <taxon>Malaxideae</taxon>
        <taxon>Dendrobiinae</taxon>
        <taxon>Dendrobium</taxon>
    </lineage>
</organism>
<protein>
    <submittedName>
        <fullName evidence="2">Uncharacterized protein</fullName>
    </submittedName>
</protein>